<evidence type="ECO:0000313" key="1">
    <source>
        <dbReference type="EMBL" id="KAI0492464.1"/>
    </source>
</evidence>
<comment type="caution">
    <text evidence="1">The sequence shown here is derived from an EMBL/GenBank/DDBJ whole genome shotgun (WGS) entry which is preliminary data.</text>
</comment>
<sequence>MEEKKHQRKSLLQITIPNKISPARGRRRRSCLHSLKKFIYSLYGGIPFV</sequence>
<dbReference type="Proteomes" id="UP000829196">
    <property type="component" value="Unassembled WGS sequence"/>
</dbReference>
<gene>
    <name evidence="1" type="ORF">KFK09_026737</name>
</gene>
<evidence type="ECO:0000313" key="2">
    <source>
        <dbReference type="Proteomes" id="UP000829196"/>
    </source>
</evidence>
<organism evidence="1 2">
    <name type="scientific">Dendrobium nobile</name>
    <name type="common">Orchid</name>
    <dbReference type="NCBI Taxonomy" id="94219"/>
    <lineage>
        <taxon>Eukaryota</taxon>
        <taxon>Viridiplantae</taxon>
        <taxon>Streptophyta</taxon>
        <taxon>Embryophyta</taxon>
        <taxon>Tracheophyta</taxon>
        <taxon>Spermatophyta</taxon>
        <taxon>Magnoliopsida</taxon>
        <taxon>Liliopsida</taxon>
        <taxon>Asparagales</taxon>
        <taxon>Orchidaceae</taxon>
        <taxon>Epidendroideae</taxon>
        <taxon>Malaxideae</taxon>
        <taxon>Dendrobiinae</taxon>
        <taxon>Dendrobium</taxon>
    </lineage>
</organism>
<proteinExistence type="predicted"/>
<reference evidence="1" key="1">
    <citation type="journal article" date="2022" name="Front. Genet.">
        <title>Chromosome-Scale Assembly of the Dendrobium nobile Genome Provides Insights Into the Molecular Mechanism of the Biosynthesis of the Medicinal Active Ingredient of Dendrobium.</title>
        <authorList>
            <person name="Xu Q."/>
            <person name="Niu S.-C."/>
            <person name="Li K.-L."/>
            <person name="Zheng P.-J."/>
            <person name="Zhang X.-J."/>
            <person name="Jia Y."/>
            <person name="Liu Y."/>
            <person name="Niu Y.-X."/>
            <person name="Yu L.-H."/>
            <person name="Chen D.-F."/>
            <person name="Zhang G.-Q."/>
        </authorList>
    </citation>
    <scope>NUCLEOTIDE SEQUENCE</scope>
    <source>
        <tissue evidence="1">Leaf</tissue>
    </source>
</reference>
<dbReference type="AlphaFoldDB" id="A0A8T3A8X6"/>
<dbReference type="EMBL" id="JAGYWB010000018">
    <property type="protein sequence ID" value="KAI0492464.1"/>
    <property type="molecule type" value="Genomic_DNA"/>
</dbReference>
<accession>A0A8T3A8X6</accession>
<protein>
    <submittedName>
        <fullName evidence="1">Uncharacterized protein</fullName>
    </submittedName>
</protein>
<keyword evidence="2" id="KW-1185">Reference proteome</keyword>
<name>A0A8T3A8X6_DENNO</name>